<keyword evidence="6" id="KW-1185">Reference proteome</keyword>
<name>A0A3N4PDF3_9BACT</name>
<keyword evidence="3 5" id="KW-0067">ATP-binding</keyword>
<dbReference type="InterPro" id="IPR027417">
    <property type="entry name" value="P-loop_NTPase"/>
</dbReference>
<feature type="domain" description="AAA+ ATPase" evidence="4">
    <location>
        <begin position="230"/>
        <end position="362"/>
    </location>
</feature>
<dbReference type="AlphaFoldDB" id="A0A3N4PDF3"/>
<reference evidence="5 6" key="1">
    <citation type="submission" date="2018-11" db="EMBL/GenBank/DDBJ databases">
        <title>Chitinophaga lutea sp.nov., isolate from arsenic contaminated soil.</title>
        <authorList>
            <person name="Zong Y."/>
        </authorList>
    </citation>
    <scope>NUCLEOTIDE SEQUENCE [LARGE SCALE GENOMIC DNA]</scope>
    <source>
        <strain evidence="5 6">ZY74</strain>
    </source>
</reference>
<dbReference type="Gene3D" id="3.40.50.300">
    <property type="entry name" value="P-loop containing nucleotide triphosphate hydrolases"/>
    <property type="match status" value="1"/>
</dbReference>
<dbReference type="OrthoDB" id="7438987at2"/>
<evidence type="ECO:0000256" key="2">
    <source>
        <dbReference type="ARBA" id="ARBA00022741"/>
    </source>
</evidence>
<dbReference type="PANTHER" id="PTHR23073">
    <property type="entry name" value="26S PROTEASOME REGULATORY SUBUNIT"/>
    <property type="match status" value="1"/>
</dbReference>
<dbReference type="RefSeq" id="WP_123849093.1">
    <property type="nucleotide sequence ID" value="NZ_RPDH01000003.1"/>
</dbReference>
<dbReference type="EMBL" id="RPDH01000003">
    <property type="protein sequence ID" value="RPE05448.1"/>
    <property type="molecule type" value="Genomic_DNA"/>
</dbReference>
<dbReference type="Proteomes" id="UP000278351">
    <property type="component" value="Unassembled WGS sequence"/>
</dbReference>
<dbReference type="SMART" id="SM00382">
    <property type="entry name" value="AAA"/>
    <property type="match status" value="1"/>
</dbReference>
<dbReference type="CDD" id="cd19481">
    <property type="entry name" value="RecA-like_protease"/>
    <property type="match status" value="1"/>
</dbReference>
<proteinExistence type="inferred from homology"/>
<gene>
    <name evidence="5" type="ORF">EGT74_23980</name>
</gene>
<evidence type="ECO:0000256" key="3">
    <source>
        <dbReference type="ARBA" id="ARBA00022840"/>
    </source>
</evidence>
<evidence type="ECO:0000259" key="4">
    <source>
        <dbReference type="SMART" id="SM00382"/>
    </source>
</evidence>
<sequence>MTPYSFHIPLQYLRSYISGRLALHFGKTDDVTVDADAYWHDGSPFALWMEEQQPDADEYVCLLLALAPHLQPSFYDDIIKEYLPDGSNFIDFGGSKSLHHRGTLPTGETLLFILAGNDVNRRVELQHRLLHGSVFFRKGILSIETVPYGEPMMGGRLVLAEETLEFWLTGQISHPRFSSEFAAEYISTSREWDDLVLNGYTLQQIREIEEWIKHHHTLLHEWQFGQRMKRGYCALFHGPPGTGKTMAATLLGKSTGLDVFRIDLSKVVSKYIGETEKNLSRIFDRAEQKKWILFFDEADSLFGKRTEIHDAHDKYANQEVGYLLQRIESYNGLIILASNFKANMDEAFLRRMQNVVYFPVPSATERYILWERSFPERVKFASDISLEHISNEHELTGSNINNIAYFCCLKLISNQKEEITSPELLYAIRRELVKEGKG</sequence>
<dbReference type="Pfam" id="PF00004">
    <property type="entry name" value="AAA"/>
    <property type="match status" value="1"/>
</dbReference>
<evidence type="ECO:0000256" key="1">
    <source>
        <dbReference type="ARBA" id="ARBA00006914"/>
    </source>
</evidence>
<dbReference type="GO" id="GO:0016887">
    <property type="term" value="F:ATP hydrolysis activity"/>
    <property type="evidence" value="ECO:0007669"/>
    <property type="project" value="InterPro"/>
</dbReference>
<dbReference type="InterPro" id="IPR003959">
    <property type="entry name" value="ATPase_AAA_core"/>
</dbReference>
<evidence type="ECO:0000313" key="5">
    <source>
        <dbReference type="EMBL" id="RPE05448.1"/>
    </source>
</evidence>
<dbReference type="GO" id="GO:0005524">
    <property type="term" value="F:ATP binding"/>
    <property type="evidence" value="ECO:0007669"/>
    <property type="project" value="UniProtKB-KW"/>
</dbReference>
<dbReference type="InterPro" id="IPR003593">
    <property type="entry name" value="AAA+_ATPase"/>
</dbReference>
<evidence type="ECO:0000313" key="6">
    <source>
        <dbReference type="Proteomes" id="UP000278351"/>
    </source>
</evidence>
<dbReference type="InterPro" id="IPR050221">
    <property type="entry name" value="26S_Proteasome_ATPase"/>
</dbReference>
<comment type="similarity">
    <text evidence="1">Belongs to the AAA ATPase family.</text>
</comment>
<keyword evidence="2" id="KW-0547">Nucleotide-binding</keyword>
<comment type="caution">
    <text evidence="5">The sequence shown here is derived from an EMBL/GenBank/DDBJ whole genome shotgun (WGS) entry which is preliminary data.</text>
</comment>
<protein>
    <submittedName>
        <fullName evidence="5">ATP-binding protein</fullName>
    </submittedName>
</protein>
<organism evidence="5 6">
    <name type="scientific">Chitinophaga lutea</name>
    <dbReference type="NCBI Taxonomy" id="2488634"/>
    <lineage>
        <taxon>Bacteria</taxon>
        <taxon>Pseudomonadati</taxon>
        <taxon>Bacteroidota</taxon>
        <taxon>Chitinophagia</taxon>
        <taxon>Chitinophagales</taxon>
        <taxon>Chitinophagaceae</taxon>
        <taxon>Chitinophaga</taxon>
    </lineage>
</organism>
<dbReference type="SUPFAM" id="SSF52540">
    <property type="entry name" value="P-loop containing nucleoside triphosphate hydrolases"/>
    <property type="match status" value="1"/>
</dbReference>
<accession>A0A3N4PDF3</accession>